<feature type="domain" description="AB hydrolase-1" evidence="2">
    <location>
        <begin position="24"/>
        <end position="119"/>
    </location>
</feature>
<dbReference type="InterPro" id="IPR000073">
    <property type="entry name" value="AB_hydrolase_1"/>
</dbReference>
<dbReference type="InterPro" id="IPR000639">
    <property type="entry name" value="Epox_hydrolase-like"/>
</dbReference>
<organism evidence="3 4">
    <name type="scientific">Gordonia spumicola</name>
    <dbReference type="NCBI Taxonomy" id="589161"/>
    <lineage>
        <taxon>Bacteria</taxon>
        <taxon>Bacillati</taxon>
        <taxon>Actinomycetota</taxon>
        <taxon>Actinomycetes</taxon>
        <taxon>Mycobacteriales</taxon>
        <taxon>Gordoniaceae</taxon>
        <taxon>Gordonia</taxon>
    </lineage>
</organism>
<dbReference type="AlphaFoldDB" id="A0A7I9V9G0"/>
<comment type="caution">
    <text evidence="3">The sequence shown here is derived from an EMBL/GenBank/DDBJ whole genome shotgun (WGS) entry which is preliminary data.</text>
</comment>
<evidence type="ECO:0000313" key="3">
    <source>
        <dbReference type="EMBL" id="GEE01710.1"/>
    </source>
</evidence>
<name>A0A7I9V9G0_9ACTN</name>
<evidence type="ECO:0000259" key="2">
    <source>
        <dbReference type="Pfam" id="PF00561"/>
    </source>
</evidence>
<dbReference type="GO" id="GO:0016787">
    <property type="term" value="F:hydrolase activity"/>
    <property type="evidence" value="ECO:0007669"/>
    <property type="project" value="UniProtKB-KW"/>
</dbReference>
<dbReference type="Gene3D" id="3.40.50.1820">
    <property type="entry name" value="alpha/beta hydrolase"/>
    <property type="match status" value="1"/>
</dbReference>
<dbReference type="EMBL" id="BJOV01000003">
    <property type="protein sequence ID" value="GEE01710.1"/>
    <property type="molecule type" value="Genomic_DNA"/>
</dbReference>
<reference evidence="4" key="1">
    <citation type="submission" date="2019-06" db="EMBL/GenBank/DDBJ databases">
        <title>Gordonia isolated from sludge of a wastewater treatment plant.</title>
        <authorList>
            <person name="Tamura T."/>
            <person name="Aoyama K."/>
            <person name="Kang Y."/>
            <person name="Saito S."/>
            <person name="Akiyama N."/>
            <person name="Yazawa K."/>
            <person name="Gonoi T."/>
            <person name="Mikami Y."/>
        </authorList>
    </citation>
    <scope>NUCLEOTIDE SEQUENCE [LARGE SCALE GENOMIC DNA]</scope>
    <source>
        <strain evidence="4">NBRC 107696</strain>
    </source>
</reference>
<evidence type="ECO:0000313" key="4">
    <source>
        <dbReference type="Proteomes" id="UP000444960"/>
    </source>
</evidence>
<protein>
    <submittedName>
        <fullName evidence="3">Putative epoxide hydrolase EphA</fullName>
    </submittedName>
</protein>
<keyword evidence="4" id="KW-1185">Reference proteome</keyword>
<accession>A0A7I9V9G0</accession>
<dbReference type="SUPFAM" id="SSF53474">
    <property type="entry name" value="alpha/beta-Hydrolases"/>
    <property type="match status" value="1"/>
</dbReference>
<evidence type="ECO:0000256" key="1">
    <source>
        <dbReference type="ARBA" id="ARBA00022801"/>
    </source>
</evidence>
<dbReference type="Pfam" id="PF00561">
    <property type="entry name" value="Abhydrolase_1"/>
    <property type="match status" value="1"/>
</dbReference>
<dbReference type="InterPro" id="IPR029058">
    <property type="entry name" value="AB_hydrolase_fold"/>
</dbReference>
<keyword evidence="1 3" id="KW-0378">Hydrolase</keyword>
<sequence>MITHRTVTVDDIDMRVVDHGEGQPIVLCHGFPGLGYSWRHQIGALADAGYRVIAPDMRGYGGSSAPTDFRAYDRLHTVADIVGLLDALDIDRAVFGGHDFGAHLVWDLPARVPDRVVALAQFSVPRVARTPVRPSVAFEYMAKQHFLHLHYFQRPGVAEAELDARPREFLAKLFHALSGDGRYLDCWGFPSDGNGYLDVLPQPPALPWSWLPEAEFDVYVDEFTRTGFTGGLNWYRAEDLVWEQNAEFHNVPITVPTTFIVGAQDPVLSMMGDDPLGQTADRVPGLRSTHVIPGAGHFVQMEAADQVNRILVDFLDGLALSATPRT</sequence>
<proteinExistence type="predicted"/>
<dbReference type="PRINTS" id="PR00412">
    <property type="entry name" value="EPOXHYDRLASE"/>
</dbReference>
<dbReference type="PANTHER" id="PTHR43329">
    <property type="entry name" value="EPOXIDE HYDROLASE"/>
    <property type="match status" value="1"/>
</dbReference>
<dbReference type="Proteomes" id="UP000444960">
    <property type="component" value="Unassembled WGS sequence"/>
</dbReference>
<gene>
    <name evidence="3" type="ORF">nbrc107696_21560</name>
</gene>